<dbReference type="SMART" id="SM01372">
    <property type="entry name" value="E2F_TDP"/>
    <property type="match status" value="1"/>
</dbReference>
<proteinExistence type="inferred from homology"/>
<dbReference type="STRING" id="151549.A0A4C1THV9"/>
<organism evidence="7 8">
    <name type="scientific">Eumeta variegata</name>
    <name type="common">Bagworm moth</name>
    <name type="synonym">Eumeta japonica</name>
    <dbReference type="NCBI Taxonomy" id="151549"/>
    <lineage>
        <taxon>Eukaryota</taxon>
        <taxon>Metazoa</taxon>
        <taxon>Ecdysozoa</taxon>
        <taxon>Arthropoda</taxon>
        <taxon>Hexapoda</taxon>
        <taxon>Insecta</taxon>
        <taxon>Pterygota</taxon>
        <taxon>Neoptera</taxon>
        <taxon>Endopterygota</taxon>
        <taxon>Lepidoptera</taxon>
        <taxon>Glossata</taxon>
        <taxon>Ditrysia</taxon>
        <taxon>Tineoidea</taxon>
        <taxon>Psychidae</taxon>
        <taxon>Oiketicinae</taxon>
        <taxon>Eumeta</taxon>
    </lineage>
</organism>
<dbReference type="Gene3D" id="6.10.250.540">
    <property type="match status" value="1"/>
</dbReference>
<dbReference type="InterPro" id="IPR015633">
    <property type="entry name" value="E2F"/>
</dbReference>
<dbReference type="PANTHER" id="PTHR12081">
    <property type="entry name" value="TRANSCRIPTION FACTOR E2F"/>
    <property type="match status" value="1"/>
</dbReference>
<sequence length="296" mass="33731">MTDLQYKRYEKSLGLLTIRFVSLLQKAKDGVLDLKVATDLLEVRQKRRIYDITNVLEGIGLIEKRSKNSIQWKGAGEDCNAIEIGDKVKVLRKQNAILEQHEKSLDQQLQWVQQSIKNVIEDYDNERYLYVTSNDIRSCFQEDEILVFDTPLGTDLGIRIPASHLLHKNESAGQLGHVPSNGIGENQKGLCQVNMAGRVENFPLKRFLDKKASYDLRLMPPTSPAQVFMLDDQSVQIDHDLITDSEIESYTDSGKDTNCTQAERCLYRLSPPITKEDYSFSLRESEGLCDLFDIPT</sequence>
<dbReference type="InterPro" id="IPR036390">
    <property type="entry name" value="WH_DNA-bd_sf"/>
</dbReference>
<name>A0A4C1THV9_EUMVA</name>
<dbReference type="AlphaFoldDB" id="A0A4C1THV9"/>
<dbReference type="SUPFAM" id="SSF144074">
    <property type="entry name" value="E2F-DP heterodimerization region"/>
    <property type="match status" value="1"/>
</dbReference>
<dbReference type="InterPro" id="IPR036388">
    <property type="entry name" value="WH-like_DNA-bd_sf"/>
</dbReference>
<dbReference type="InterPro" id="IPR037241">
    <property type="entry name" value="E2F-DP_heterodim"/>
</dbReference>
<dbReference type="OrthoDB" id="1743261at2759"/>
<feature type="domain" description="E2F/DP family winged-helix DNA-binding" evidence="6">
    <location>
        <begin position="8"/>
        <end position="74"/>
    </location>
</feature>
<dbReference type="InterPro" id="IPR003316">
    <property type="entry name" value="E2F_WHTH_DNA-bd_dom"/>
</dbReference>
<evidence type="ECO:0000256" key="2">
    <source>
        <dbReference type="ARBA" id="ARBA00023015"/>
    </source>
</evidence>
<dbReference type="GO" id="GO:0090575">
    <property type="term" value="C:RNA polymerase II transcription regulator complex"/>
    <property type="evidence" value="ECO:0007669"/>
    <property type="project" value="TreeGrafter"/>
</dbReference>
<dbReference type="PANTHER" id="PTHR12081:SF18">
    <property type="entry name" value="TRANSCRIPTION FACTOR E2F2-RELATED"/>
    <property type="match status" value="1"/>
</dbReference>
<accession>A0A4C1THV9</accession>
<evidence type="ECO:0000256" key="1">
    <source>
        <dbReference type="ARBA" id="ARBA00010940"/>
    </source>
</evidence>
<evidence type="ECO:0000256" key="3">
    <source>
        <dbReference type="ARBA" id="ARBA00023125"/>
    </source>
</evidence>
<keyword evidence="5" id="KW-0539">Nucleus</keyword>
<keyword evidence="3 5" id="KW-0238">DNA-binding</keyword>
<keyword evidence="4 5" id="KW-0804">Transcription</keyword>
<comment type="subcellular location">
    <subcellularLocation>
        <location evidence="5">Nucleus</location>
    </subcellularLocation>
</comment>
<evidence type="ECO:0000313" key="7">
    <source>
        <dbReference type="EMBL" id="GBP14119.1"/>
    </source>
</evidence>
<keyword evidence="2 5" id="KW-0805">Transcription regulation</keyword>
<gene>
    <name evidence="7" type="primary">E2F5</name>
    <name evidence="7" type="ORF">EVAR_102789_1</name>
</gene>
<comment type="similarity">
    <text evidence="1 5">Belongs to the E2F/DP family.</text>
</comment>
<protein>
    <submittedName>
        <fullName evidence="7">Transcription factor E2F5</fullName>
    </submittedName>
</protein>
<evidence type="ECO:0000256" key="4">
    <source>
        <dbReference type="ARBA" id="ARBA00023163"/>
    </source>
</evidence>
<dbReference type="EMBL" id="BGZK01000061">
    <property type="protein sequence ID" value="GBP14119.1"/>
    <property type="molecule type" value="Genomic_DNA"/>
</dbReference>
<evidence type="ECO:0000256" key="5">
    <source>
        <dbReference type="RuleBase" id="RU003796"/>
    </source>
</evidence>
<dbReference type="GO" id="GO:0000978">
    <property type="term" value="F:RNA polymerase II cis-regulatory region sequence-specific DNA binding"/>
    <property type="evidence" value="ECO:0007669"/>
    <property type="project" value="InterPro"/>
</dbReference>
<dbReference type="FunFam" id="1.10.10.10:FF:000008">
    <property type="entry name" value="E2F transcription factor 1"/>
    <property type="match status" value="1"/>
</dbReference>
<keyword evidence="8" id="KW-1185">Reference proteome</keyword>
<evidence type="ECO:0000313" key="8">
    <source>
        <dbReference type="Proteomes" id="UP000299102"/>
    </source>
</evidence>
<dbReference type="Gene3D" id="1.10.10.10">
    <property type="entry name" value="Winged helix-like DNA-binding domain superfamily/Winged helix DNA-binding domain"/>
    <property type="match status" value="1"/>
</dbReference>
<evidence type="ECO:0000259" key="6">
    <source>
        <dbReference type="SMART" id="SM01372"/>
    </source>
</evidence>
<dbReference type="SUPFAM" id="SSF46785">
    <property type="entry name" value="Winged helix' DNA-binding domain"/>
    <property type="match status" value="1"/>
</dbReference>
<dbReference type="Pfam" id="PF16421">
    <property type="entry name" value="E2F_CC-MB"/>
    <property type="match status" value="1"/>
</dbReference>
<dbReference type="Proteomes" id="UP000299102">
    <property type="component" value="Unassembled WGS sequence"/>
</dbReference>
<dbReference type="GO" id="GO:0000981">
    <property type="term" value="F:DNA-binding transcription factor activity, RNA polymerase II-specific"/>
    <property type="evidence" value="ECO:0007669"/>
    <property type="project" value="TreeGrafter"/>
</dbReference>
<dbReference type="Pfam" id="PF02319">
    <property type="entry name" value="WHD_E2F_TDP"/>
    <property type="match status" value="1"/>
</dbReference>
<dbReference type="GO" id="GO:0046983">
    <property type="term" value="F:protein dimerization activity"/>
    <property type="evidence" value="ECO:0007669"/>
    <property type="project" value="InterPro"/>
</dbReference>
<comment type="caution">
    <text evidence="7">The sequence shown here is derived from an EMBL/GenBank/DDBJ whole genome shotgun (WGS) entry which is preliminary data.</text>
</comment>
<reference evidence="7 8" key="1">
    <citation type="journal article" date="2019" name="Commun. Biol.">
        <title>The bagworm genome reveals a unique fibroin gene that provides high tensile strength.</title>
        <authorList>
            <person name="Kono N."/>
            <person name="Nakamura H."/>
            <person name="Ohtoshi R."/>
            <person name="Tomita M."/>
            <person name="Numata K."/>
            <person name="Arakawa K."/>
        </authorList>
    </citation>
    <scope>NUCLEOTIDE SEQUENCE [LARGE SCALE GENOMIC DNA]</scope>
</reference>
<dbReference type="InterPro" id="IPR032198">
    <property type="entry name" value="E2F_CC-MB"/>
</dbReference>